<evidence type="ECO:0000313" key="1">
    <source>
        <dbReference type="EMBL" id="CAL6005581.1"/>
    </source>
</evidence>
<keyword evidence="2" id="KW-1185">Reference proteome</keyword>
<gene>
    <name evidence="1" type="ORF">HINF_LOCUS19507</name>
</gene>
<proteinExistence type="predicted"/>
<evidence type="ECO:0000313" key="2">
    <source>
        <dbReference type="Proteomes" id="UP001642409"/>
    </source>
</evidence>
<name>A0ABP1HZ85_9EUKA</name>
<accession>A0ABP1HZ85</accession>
<dbReference type="EMBL" id="CAXDID020000051">
    <property type="protein sequence ID" value="CAL6005581.1"/>
    <property type="molecule type" value="Genomic_DNA"/>
</dbReference>
<organism evidence="1 2">
    <name type="scientific">Hexamita inflata</name>
    <dbReference type="NCBI Taxonomy" id="28002"/>
    <lineage>
        <taxon>Eukaryota</taxon>
        <taxon>Metamonada</taxon>
        <taxon>Diplomonadida</taxon>
        <taxon>Hexamitidae</taxon>
        <taxon>Hexamitinae</taxon>
        <taxon>Hexamita</taxon>
    </lineage>
</organism>
<dbReference type="Proteomes" id="UP001642409">
    <property type="component" value="Unassembled WGS sequence"/>
</dbReference>
<protein>
    <submittedName>
        <fullName evidence="1">Hypothetical_protein</fullName>
    </submittedName>
</protein>
<sequence>MEQAAYSLYADDALFYETIMFAIEQLENEATDTQELKKVLDYLATQDYSGCLNNYQNTVIAMDESILNNGTITIHNQNINMDCKKFVTQSVDHVDDIEPAEIFLNDEITDNLSIPTQQLNALFGYQIIEQEGQNLKKYMQMAKASEALKRLPHHITPTGQDFAYMQQMCLNAQTNSKIQILQKDETRTVCEQTIKYARDLNLVPTSTILCSAGILSMTDKKEAEEGNIFLTTFADQMGGLDENGNPKIELEIQQELVPNFHQVLRTNQTTVSYITPSRLFNCSHYIVSTKSTQCGYCGKSGFIVPHFRE</sequence>
<reference evidence="1 2" key="1">
    <citation type="submission" date="2024-07" db="EMBL/GenBank/DDBJ databases">
        <authorList>
            <person name="Akdeniz Z."/>
        </authorList>
    </citation>
    <scope>NUCLEOTIDE SEQUENCE [LARGE SCALE GENOMIC DNA]</scope>
</reference>
<comment type="caution">
    <text evidence="1">The sequence shown here is derived from an EMBL/GenBank/DDBJ whole genome shotgun (WGS) entry which is preliminary data.</text>
</comment>